<protein>
    <submittedName>
        <fullName evidence="3">Phage Tail Collar</fullName>
    </submittedName>
</protein>
<dbReference type="PATRIC" id="fig|1515334.3.peg.4501"/>
<comment type="caution">
    <text evidence="3">The sequence shown here is derived from an EMBL/GenBank/DDBJ whole genome shotgun (WGS) entry which is preliminary data.</text>
</comment>
<evidence type="ECO:0000259" key="2">
    <source>
        <dbReference type="Pfam" id="PF07484"/>
    </source>
</evidence>
<dbReference type="SUPFAM" id="SSF88874">
    <property type="entry name" value="Receptor-binding domain of short tail fibre protein gp12"/>
    <property type="match status" value="1"/>
</dbReference>
<dbReference type="OrthoDB" id="7710585at2"/>
<dbReference type="InterPro" id="IPR011083">
    <property type="entry name" value="Phage_tail_collar_dom"/>
</dbReference>
<proteinExistence type="predicted"/>
<dbReference type="Pfam" id="PF07484">
    <property type="entry name" value="Collar"/>
    <property type="match status" value="1"/>
</dbReference>
<keyword evidence="4" id="KW-1185">Reference proteome</keyword>
<dbReference type="EMBL" id="JSUQ01000020">
    <property type="protein sequence ID" value="KHQ51100.1"/>
    <property type="molecule type" value="Genomic_DNA"/>
</dbReference>
<gene>
    <name evidence="3" type="ORF">OA50_04471</name>
</gene>
<dbReference type="RefSeq" id="WP_082024734.1">
    <property type="nucleotide sequence ID" value="NZ_JSUQ01000020.1"/>
</dbReference>
<sequence length="285" mass="29341">MGLTPLTLNRRRTRGYDMANLETIAETVNAILDFLIPPGALVPTFETEEPVDGWKFCNGQALSKTEFSDLYAVIGDTYGATFDTFNLPDLRGRSVMGAGGDLGLALKAYGGAETFTLTVDQMPSHTHTLTDAGHSHSFTPSPHSHTTTDAGHNHTFTGAAHNHTITDPGHNHSITDPSHDHNTFGEFEVSPLEGGTNGAIADGSGSTGTSSTGITIDSGTTGVTVDNATASGTISVDTTGLTVDAASAGGSVSSATTGISVNATGSGNPIDIIPPVVAVNWMVRT</sequence>
<evidence type="ECO:0000313" key="3">
    <source>
        <dbReference type="EMBL" id="KHQ51100.1"/>
    </source>
</evidence>
<dbReference type="InterPro" id="IPR037053">
    <property type="entry name" value="Phage_tail_collar_dom_sf"/>
</dbReference>
<accession>A0A0B3RIK5</accession>
<evidence type="ECO:0000313" key="4">
    <source>
        <dbReference type="Proteomes" id="UP000030960"/>
    </source>
</evidence>
<dbReference type="AlphaFoldDB" id="A0A0B3RIK5"/>
<evidence type="ECO:0000256" key="1">
    <source>
        <dbReference type="SAM" id="MobiDB-lite"/>
    </source>
</evidence>
<organism evidence="3 4">
    <name type="scientific">Mameliella alba</name>
    <dbReference type="NCBI Taxonomy" id="561184"/>
    <lineage>
        <taxon>Bacteria</taxon>
        <taxon>Pseudomonadati</taxon>
        <taxon>Pseudomonadota</taxon>
        <taxon>Alphaproteobacteria</taxon>
        <taxon>Rhodobacterales</taxon>
        <taxon>Roseobacteraceae</taxon>
        <taxon>Mameliella</taxon>
    </lineage>
</organism>
<dbReference type="Proteomes" id="UP000030960">
    <property type="component" value="Unassembled WGS sequence"/>
</dbReference>
<reference evidence="3 4" key="1">
    <citation type="submission" date="2014-10" db="EMBL/GenBank/DDBJ databases">
        <title>Genome sequence of Ponticoccus sp. strain UMTAT08 isolated from clonal culture of toxic dinoflagellate Alexandrium tamiyavanichii.</title>
        <authorList>
            <person name="Gan H.Y."/>
            <person name="Muhd D.-D."/>
            <person name="Mohd Noor M.E."/>
            <person name="Yeong Y.S."/>
            <person name="Usup G."/>
        </authorList>
    </citation>
    <scope>NUCLEOTIDE SEQUENCE [LARGE SCALE GENOMIC DNA]</scope>
    <source>
        <strain evidence="3 4">UMTAT08</strain>
    </source>
</reference>
<feature type="region of interest" description="Disordered" evidence="1">
    <location>
        <begin position="133"/>
        <end position="152"/>
    </location>
</feature>
<dbReference type="Gene3D" id="3.90.1340.10">
    <property type="entry name" value="Phage tail collar domain"/>
    <property type="match status" value="1"/>
</dbReference>
<name>A0A0B3RIK5_9RHOB</name>
<feature type="domain" description="Phage tail collar" evidence="2">
    <location>
        <begin position="45"/>
        <end position="94"/>
    </location>
</feature>
<feature type="compositionally biased region" description="Low complexity" evidence="1">
    <location>
        <begin position="135"/>
        <end position="148"/>
    </location>
</feature>